<accession>A0A1F5XXX3</accession>
<organism evidence="1 2">
    <name type="scientific">Candidatus Giovannonibacteria bacterium RIFCSPLOWO2_12_FULL_43_26</name>
    <dbReference type="NCBI Taxonomy" id="1798363"/>
    <lineage>
        <taxon>Bacteria</taxon>
        <taxon>Candidatus Giovannoniibacteriota</taxon>
    </lineage>
</organism>
<comment type="caution">
    <text evidence="1">The sequence shown here is derived from an EMBL/GenBank/DDBJ whole genome shotgun (WGS) entry which is preliminary data.</text>
</comment>
<reference evidence="1 2" key="1">
    <citation type="journal article" date="2016" name="Nat. Commun.">
        <title>Thousands of microbial genomes shed light on interconnected biogeochemical processes in an aquifer system.</title>
        <authorList>
            <person name="Anantharaman K."/>
            <person name="Brown C.T."/>
            <person name="Hug L.A."/>
            <person name="Sharon I."/>
            <person name="Castelle C.J."/>
            <person name="Probst A.J."/>
            <person name="Thomas B.C."/>
            <person name="Singh A."/>
            <person name="Wilkins M.J."/>
            <person name="Karaoz U."/>
            <person name="Brodie E.L."/>
            <person name="Williams K.H."/>
            <person name="Hubbard S.S."/>
            <person name="Banfield J.F."/>
        </authorList>
    </citation>
    <scope>NUCLEOTIDE SEQUENCE [LARGE SCALE GENOMIC DNA]</scope>
</reference>
<sequence length="66" mass="7989">MYNWSTNTKELKKNREAYEIWRLEQKINFGLNGTKLNAKTLKKYWSKLTLDPARKKFLSLIFHVKN</sequence>
<proteinExistence type="predicted"/>
<dbReference type="AlphaFoldDB" id="A0A1F5XXX3"/>
<gene>
    <name evidence="1" type="ORF">A3H05_03530</name>
</gene>
<evidence type="ECO:0000313" key="1">
    <source>
        <dbReference type="EMBL" id="OGF92728.1"/>
    </source>
</evidence>
<dbReference type="Proteomes" id="UP000177334">
    <property type="component" value="Unassembled WGS sequence"/>
</dbReference>
<name>A0A1F5XXX3_9BACT</name>
<evidence type="ECO:0000313" key="2">
    <source>
        <dbReference type="Proteomes" id="UP000177334"/>
    </source>
</evidence>
<dbReference type="EMBL" id="MFIP01000004">
    <property type="protein sequence ID" value="OGF92728.1"/>
    <property type="molecule type" value="Genomic_DNA"/>
</dbReference>
<protein>
    <submittedName>
        <fullName evidence="1">Uncharacterized protein</fullName>
    </submittedName>
</protein>